<name>A0A1V2I9J9_9ACTN</name>
<dbReference type="OrthoDB" id="5188303at2"/>
<keyword evidence="4" id="KW-1185">Reference proteome</keyword>
<evidence type="ECO:0000256" key="1">
    <source>
        <dbReference type="SAM" id="MobiDB-lite"/>
    </source>
</evidence>
<dbReference type="InterPro" id="IPR009839">
    <property type="entry name" value="SseB_N"/>
</dbReference>
<dbReference type="EMBL" id="MOMC01000034">
    <property type="protein sequence ID" value="ONH29233.1"/>
    <property type="molecule type" value="Genomic_DNA"/>
</dbReference>
<comment type="caution">
    <text evidence="3">The sequence shown here is derived from an EMBL/GenBank/DDBJ whole genome shotgun (WGS) entry which is preliminary data.</text>
</comment>
<dbReference type="STRING" id="1834516.BL253_17510"/>
<reference evidence="4" key="1">
    <citation type="submission" date="2016-10" db="EMBL/GenBank/DDBJ databases">
        <title>Frankia sp. NRRL B-16386 Genome sequencing.</title>
        <authorList>
            <person name="Ghodhbane-Gtari F."/>
            <person name="Swanson E."/>
            <person name="Gueddou A."/>
            <person name="Hezbri K."/>
            <person name="Ktari K."/>
            <person name="Nouioui I."/>
            <person name="Morris K."/>
            <person name="Simpson S."/>
            <person name="Abebe-Akele F."/>
            <person name="Thomas K."/>
            <person name="Gtari M."/>
            <person name="Tisa L.S."/>
        </authorList>
    </citation>
    <scope>NUCLEOTIDE SEQUENCE [LARGE SCALE GENOMIC DNA]</scope>
    <source>
        <strain evidence="4">NRRL B-16386</strain>
    </source>
</reference>
<evidence type="ECO:0000259" key="2">
    <source>
        <dbReference type="Pfam" id="PF07179"/>
    </source>
</evidence>
<feature type="region of interest" description="Disordered" evidence="1">
    <location>
        <begin position="57"/>
        <end position="83"/>
    </location>
</feature>
<dbReference type="RefSeq" id="WP_076818266.1">
    <property type="nucleotide sequence ID" value="NZ_MOMC01000034.1"/>
</dbReference>
<feature type="domain" description="SseB protein N-terminal" evidence="2">
    <location>
        <begin position="23"/>
        <end position="162"/>
    </location>
</feature>
<protein>
    <recommendedName>
        <fullName evidence="2">SseB protein N-terminal domain-containing protein</fullName>
    </recommendedName>
</protein>
<dbReference type="AlphaFoldDB" id="A0A1V2I9J9"/>
<sequence length="297" mass="29596">MAVDLLTPPGQGDGGEADPRLRAALESGDAGAVAAALAGARVFVGVESRLLEPADEATAVVTAEPGPGRQDAGGRSAPLGHGPHLAEKASEMVLATLRMPSGATALPVFSSVAALSAWRSAARPVPVPAADACAEAARLGHGTVVVDVAGPVTATLDVSALAGAPSPSEPRADGDGATAGLRPPSRPWDASRARRVAAELDALATAGFARGARLWQAELVTGTGETSEVIALAAGGDRPAGETRLDEIAVRLGAAAAGSGESAPSVVFVGPLDAAALRRGLGRGITPRRWRRRQAPA</sequence>
<dbReference type="Proteomes" id="UP000188929">
    <property type="component" value="Unassembled WGS sequence"/>
</dbReference>
<accession>A0A1V2I9J9</accession>
<evidence type="ECO:0000313" key="4">
    <source>
        <dbReference type="Proteomes" id="UP000188929"/>
    </source>
</evidence>
<dbReference type="Pfam" id="PF07179">
    <property type="entry name" value="SseB"/>
    <property type="match status" value="1"/>
</dbReference>
<proteinExistence type="predicted"/>
<gene>
    <name evidence="3" type="ORF">BL253_17510</name>
</gene>
<feature type="region of interest" description="Disordered" evidence="1">
    <location>
        <begin position="161"/>
        <end position="189"/>
    </location>
</feature>
<evidence type="ECO:0000313" key="3">
    <source>
        <dbReference type="EMBL" id="ONH29233.1"/>
    </source>
</evidence>
<organism evidence="3 4">
    <name type="scientific">Pseudofrankia asymbiotica</name>
    <dbReference type="NCBI Taxonomy" id="1834516"/>
    <lineage>
        <taxon>Bacteria</taxon>
        <taxon>Bacillati</taxon>
        <taxon>Actinomycetota</taxon>
        <taxon>Actinomycetes</taxon>
        <taxon>Frankiales</taxon>
        <taxon>Frankiaceae</taxon>
        <taxon>Pseudofrankia</taxon>
    </lineage>
</organism>